<reference evidence="2 3" key="1">
    <citation type="journal article" date="2015" name="Proc. Natl. Acad. Sci. U.S.A.">
        <title>The resurrection genome of Boea hygrometrica: A blueprint for survival of dehydration.</title>
        <authorList>
            <person name="Xiao L."/>
            <person name="Yang G."/>
            <person name="Zhang L."/>
            <person name="Yang X."/>
            <person name="Zhao S."/>
            <person name="Ji Z."/>
            <person name="Zhou Q."/>
            <person name="Hu M."/>
            <person name="Wang Y."/>
            <person name="Chen M."/>
            <person name="Xu Y."/>
            <person name="Jin H."/>
            <person name="Xiao X."/>
            <person name="Hu G."/>
            <person name="Bao F."/>
            <person name="Hu Y."/>
            <person name="Wan P."/>
            <person name="Li L."/>
            <person name="Deng X."/>
            <person name="Kuang T."/>
            <person name="Xiang C."/>
            <person name="Zhu J.K."/>
            <person name="Oliver M.J."/>
            <person name="He Y."/>
        </authorList>
    </citation>
    <scope>NUCLEOTIDE SEQUENCE [LARGE SCALE GENOMIC DNA]</scope>
    <source>
        <strain evidence="3">cv. XS01</strain>
    </source>
</reference>
<dbReference type="AlphaFoldDB" id="A0A2Z7ANV2"/>
<dbReference type="Proteomes" id="UP000250235">
    <property type="component" value="Unassembled WGS sequence"/>
</dbReference>
<accession>A0A2Z7ANV2</accession>
<evidence type="ECO:0000313" key="3">
    <source>
        <dbReference type="Proteomes" id="UP000250235"/>
    </source>
</evidence>
<dbReference type="EMBL" id="KV015245">
    <property type="protein sequence ID" value="KZV20812.1"/>
    <property type="molecule type" value="Genomic_DNA"/>
</dbReference>
<sequence length="207" mass="23468">MRLSKEISQLDRCNNRQNHIKSPLYHGLSTGKSSVRDHRGPSAHHSSVVDTRSGSHRSDDSVGLFGHDQSVDQSQRGTQSGYQIKSVNQAQDVLIILAQFCYNIELTLRPEAILDFYTPTQALTTKRSSKLRRTLTQKLTLAEERTYRLFLKSFELQQLRISTPALIQGSKWVANERAKLGESSATQIVKNRGWNRREMAIESDGEQ</sequence>
<evidence type="ECO:0000313" key="2">
    <source>
        <dbReference type="EMBL" id="KZV20812.1"/>
    </source>
</evidence>
<protein>
    <submittedName>
        <fullName evidence="2">Chorismate mutase 1</fullName>
    </submittedName>
</protein>
<evidence type="ECO:0000256" key="1">
    <source>
        <dbReference type="SAM" id="MobiDB-lite"/>
    </source>
</evidence>
<keyword evidence="3" id="KW-1185">Reference proteome</keyword>
<organism evidence="2 3">
    <name type="scientific">Dorcoceras hygrometricum</name>
    <dbReference type="NCBI Taxonomy" id="472368"/>
    <lineage>
        <taxon>Eukaryota</taxon>
        <taxon>Viridiplantae</taxon>
        <taxon>Streptophyta</taxon>
        <taxon>Embryophyta</taxon>
        <taxon>Tracheophyta</taxon>
        <taxon>Spermatophyta</taxon>
        <taxon>Magnoliopsida</taxon>
        <taxon>eudicotyledons</taxon>
        <taxon>Gunneridae</taxon>
        <taxon>Pentapetalae</taxon>
        <taxon>asterids</taxon>
        <taxon>lamiids</taxon>
        <taxon>Lamiales</taxon>
        <taxon>Gesneriaceae</taxon>
        <taxon>Didymocarpoideae</taxon>
        <taxon>Trichosporeae</taxon>
        <taxon>Loxocarpinae</taxon>
        <taxon>Dorcoceras</taxon>
    </lineage>
</organism>
<proteinExistence type="predicted"/>
<feature type="region of interest" description="Disordered" evidence="1">
    <location>
        <begin position="20"/>
        <end position="77"/>
    </location>
</feature>
<gene>
    <name evidence="2" type="ORF">F511_43501</name>
</gene>
<name>A0A2Z7ANV2_9LAMI</name>